<accession>A0A124DXE4</accession>
<reference evidence="1 2" key="1">
    <citation type="journal article" date="2016" name="Genome Announc.">
        <title>Draft Genome Sequence of Paenibacillus amylolyticus Heshi-A3, Isolated from Fermented Rice Bran in a Japanese Fermented Seafood Dish.</title>
        <authorList>
            <person name="Akuzawa S."/>
            <person name="Nagaoka J."/>
            <person name="Kanekatsu M."/>
            <person name="Kubota E."/>
            <person name="Ohtake R."/>
            <person name="Suzuki T."/>
            <person name="Kanesaki Y."/>
        </authorList>
    </citation>
    <scope>NUCLEOTIDE SEQUENCE [LARGE SCALE GENOMIC DNA]</scope>
    <source>
        <strain evidence="1 2">Heshi-A3</strain>
    </source>
</reference>
<proteinExistence type="predicted"/>
<dbReference type="AlphaFoldDB" id="A0A124DXE4"/>
<evidence type="ECO:0000313" key="2">
    <source>
        <dbReference type="Proteomes" id="UP000069697"/>
    </source>
</evidence>
<dbReference type="Proteomes" id="UP000069697">
    <property type="component" value="Unassembled WGS sequence"/>
</dbReference>
<comment type="caution">
    <text evidence="1">The sequence shown here is derived from an EMBL/GenBank/DDBJ whole genome shotgun (WGS) entry which is preliminary data.</text>
</comment>
<name>A0A124DXE4_PAEAM</name>
<evidence type="ECO:0000313" key="1">
    <source>
        <dbReference type="EMBL" id="GAS80810.1"/>
    </source>
</evidence>
<protein>
    <submittedName>
        <fullName evidence="1">Uncharacterized protein</fullName>
    </submittedName>
</protein>
<gene>
    <name evidence="1" type="ORF">PAHA3_0883</name>
</gene>
<dbReference type="EMBL" id="BCNV01000001">
    <property type="protein sequence ID" value="GAS80810.1"/>
    <property type="molecule type" value="Genomic_DNA"/>
</dbReference>
<organism evidence="1 2">
    <name type="scientific">Paenibacillus amylolyticus</name>
    <dbReference type="NCBI Taxonomy" id="1451"/>
    <lineage>
        <taxon>Bacteria</taxon>
        <taxon>Bacillati</taxon>
        <taxon>Bacillota</taxon>
        <taxon>Bacilli</taxon>
        <taxon>Bacillales</taxon>
        <taxon>Paenibacillaceae</taxon>
        <taxon>Paenibacillus</taxon>
    </lineage>
</organism>
<reference evidence="2" key="2">
    <citation type="submission" date="2016-01" db="EMBL/GenBank/DDBJ databases">
        <title>Draft Genome Sequence of Paenibacillus amylolyticus Heshi-A3 that Was Isolated from Fermented Rice Bran with Aging Salted Mackerel, Which Was Named Heshiko as Traditional Fermented Seafood in Japan.</title>
        <authorList>
            <person name="Akuzawa S."/>
            <person name="Nakagawa J."/>
            <person name="Kanekatsu T."/>
            <person name="Kubota E."/>
            <person name="Ohtake R."/>
            <person name="Suzuki T."/>
            <person name="Kanesaki Y."/>
        </authorList>
    </citation>
    <scope>NUCLEOTIDE SEQUENCE [LARGE SCALE GENOMIC DNA]</scope>
    <source>
        <strain evidence="2">Heshi-A3</strain>
    </source>
</reference>
<sequence length="135" mass="14727">MNMKRVIIIGTMIVTMSFAGTAWGQSAISPIPTAKWSIVDLDTREGSSDELLSALNQPSEADLYQELYSGKSLRTIAEENNGNLNEVIAIQVRQLREQLDERLASGSISSEQHAAQQAELEELVTQSANTAYSLA</sequence>
<dbReference type="RefSeq" id="WP_062833624.1">
    <property type="nucleotide sequence ID" value="NZ_BCNV01000001.1"/>
</dbReference>